<feature type="transmembrane region" description="Helical" evidence="1">
    <location>
        <begin position="6"/>
        <end position="22"/>
    </location>
</feature>
<feature type="transmembrane region" description="Helical" evidence="1">
    <location>
        <begin position="27"/>
        <end position="44"/>
    </location>
</feature>
<organism evidence="2 3">
    <name type="scientific">Actinomadura adrarensis</name>
    <dbReference type="NCBI Taxonomy" id="1819600"/>
    <lineage>
        <taxon>Bacteria</taxon>
        <taxon>Bacillati</taxon>
        <taxon>Actinomycetota</taxon>
        <taxon>Actinomycetes</taxon>
        <taxon>Streptosporangiales</taxon>
        <taxon>Thermomonosporaceae</taxon>
        <taxon>Actinomadura</taxon>
    </lineage>
</organism>
<comment type="caution">
    <text evidence="2">The sequence shown here is derived from an EMBL/GenBank/DDBJ whole genome shotgun (WGS) entry which is preliminary data.</text>
</comment>
<evidence type="ECO:0000313" key="3">
    <source>
        <dbReference type="Proteomes" id="UP001597083"/>
    </source>
</evidence>
<feature type="non-terminal residue" evidence="2">
    <location>
        <position position="95"/>
    </location>
</feature>
<dbReference type="EMBL" id="JBHTIR010001443">
    <property type="protein sequence ID" value="MFD0852557.1"/>
    <property type="molecule type" value="Genomic_DNA"/>
</dbReference>
<sequence length="95" mass="10037">MPLGAAHWVFLSGIIVIIAVMIARKNVVIPAIVATFCTALAYDGSPVRGLQAVFNASLTAATELFNIFLIIALVTALLGALRGIGADRRMIAPFR</sequence>
<feature type="transmembrane region" description="Helical" evidence="1">
    <location>
        <begin position="64"/>
        <end position="85"/>
    </location>
</feature>
<keyword evidence="1" id="KW-0472">Membrane</keyword>
<protein>
    <submittedName>
        <fullName evidence="2">Uncharacterized protein</fullName>
    </submittedName>
</protein>
<keyword evidence="1" id="KW-0812">Transmembrane</keyword>
<proteinExistence type="predicted"/>
<evidence type="ECO:0000256" key="1">
    <source>
        <dbReference type="SAM" id="Phobius"/>
    </source>
</evidence>
<accession>A0ABW3CG80</accession>
<gene>
    <name evidence="2" type="ORF">ACFQ07_10000</name>
</gene>
<name>A0ABW3CG80_9ACTN</name>
<dbReference type="Proteomes" id="UP001597083">
    <property type="component" value="Unassembled WGS sequence"/>
</dbReference>
<keyword evidence="1" id="KW-1133">Transmembrane helix</keyword>
<reference evidence="3" key="1">
    <citation type="journal article" date="2019" name="Int. J. Syst. Evol. Microbiol.">
        <title>The Global Catalogue of Microorganisms (GCM) 10K type strain sequencing project: providing services to taxonomists for standard genome sequencing and annotation.</title>
        <authorList>
            <consortium name="The Broad Institute Genomics Platform"/>
            <consortium name="The Broad Institute Genome Sequencing Center for Infectious Disease"/>
            <person name="Wu L."/>
            <person name="Ma J."/>
        </authorList>
    </citation>
    <scope>NUCLEOTIDE SEQUENCE [LARGE SCALE GENOMIC DNA]</scope>
    <source>
        <strain evidence="3">JCM 31696</strain>
    </source>
</reference>
<evidence type="ECO:0000313" key="2">
    <source>
        <dbReference type="EMBL" id="MFD0852557.1"/>
    </source>
</evidence>
<keyword evidence="3" id="KW-1185">Reference proteome</keyword>